<dbReference type="Pfam" id="PF13238">
    <property type="entry name" value="AAA_18"/>
    <property type="match status" value="1"/>
</dbReference>
<dbReference type="STRING" id="1801797.A3G06_00465"/>
<evidence type="ECO:0000313" key="1">
    <source>
        <dbReference type="EMBL" id="OGJ04173.1"/>
    </source>
</evidence>
<accession>A0A1F6YCQ2</accession>
<gene>
    <name evidence="1" type="ORF">A3G06_00465</name>
</gene>
<dbReference type="SUPFAM" id="SSF52540">
    <property type="entry name" value="P-loop containing nucleoside triphosphate hydrolases"/>
    <property type="match status" value="1"/>
</dbReference>
<reference evidence="1 2" key="1">
    <citation type="journal article" date="2016" name="Nat. Commun.">
        <title>Thousands of microbial genomes shed light on interconnected biogeochemical processes in an aquifer system.</title>
        <authorList>
            <person name="Anantharaman K."/>
            <person name="Brown C.T."/>
            <person name="Hug L.A."/>
            <person name="Sharon I."/>
            <person name="Castelle C.J."/>
            <person name="Probst A.J."/>
            <person name="Thomas B.C."/>
            <person name="Singh A."/>
            <person name="Wilkins M.J."/>
            <person name="Karaoz U."/>
            <person name="Brodie E.L."/>
            <person name="Williams K.H."/>
            <person name="Hubbard S.S."/>
            <person name="Banfield J.F."/>
        </authorList>
    </citation>
    <scope>NUCLEOTIDE SEQUENCE [LARGE SCALE GENOMIC DNA]</scope>
</reference>
<organism evidence="1 2">
    <name type="scientific">Candidatus Nomurabacteria bacterium RIFCSPLOWO2_12_FULL_46_14</name>
    <dbReference type="NCBI Taxonomy" id="1801797"/>
    <lineage>
        <taxon>Bacteria</taxon>
        <taxon>Candidatus Nomuraibacteriota</taxon>
    </lineage>
</organism>
<name>A0A1F6YCQ2_9BACT</name>
<evidence type="ECO:0008006" key="3">
    <source>
        <dbReference type="Google" id="ProtNLM"/>
    </source>
</evidence>
<dbReference type="AlphaFoldDB" id="A0A1F6YCQ2"/>
<sequence>MKRFYITGISGTGKSSIALKLKEKGIPSIDIDEIKGLCHWVNKKTKKVSYWHSGIGSEFLETHKYVCEKNKLISLMNKSGDIVVVVGLADNQSDFFNLFDKIFFFYCDKKTFLERINKRINNDFGKHHSEQKMLLDWYMEFKRKMIKRGAVPINTSAPLNVVFNKVIKHIYYD</sequence>
<dbReference type="Gene3D" id="3.40.50.300">
    <property type="entry name" value="P-loop containing nucleotide triphosphate hydrolases"/>
    <property type="match status" value="1"/>
</dbReference>
<dbReference type="Proteomes" id="UP000176192">
    <property type="component" value="Unassembled WGS sequence"/>
</dbReference>
<dbReference type="InterPro" id="IPR027417">
    <property type="entry name" value="P-loop_NTPase"/>
</dbReference>
<proteinExistence type="predicted"/>
<evidence type="ECO:0000313" key="2">
    <source>
        <dbReference type="Proteomes" id="UP000176192"/>
    </source>
</evidence>
<comment type="caution">
    <text evidence="1">The sequence shown here is derived from an EMBL/GenBank/DDBJ whole genome shotgun (WGS) entry which is preliminary data.</text>
</comment>
<protein>
    <recommendedName>
        <fullName evidence="3">Shikimate kinase</fullName>
    </recommendedName>
</protein>
<dbReference type="EMBL" id="MFVV01000006">
    <property type="protein sequence ID" value="OGJ04173.1"/>
    <property type="molecule type" value="Genomic_DNA"/>
</dbReference>